<protein>
    <submittedName>
        <fullName evidence="2">Uncharacterized protein</fullName>
    </submittedName>
</protein>
<comment type="caution">
    <text evidence="2">The sequence shown here is derived from an EMBL/GenBank/DDBJ whole genome shotgun (WGS) entry which is preliminary data.</text>
</comment>
<evidence type="ECO:0000313" key="2">
    <source>
        <dbReference type="EMBL" id="MPC35288.1"/>
    </source>
</evidence>
<dbReference type="EMBL" id="VSRR010003239">
    <property type="protein sequence ID" value="MPC35288.1"/>
    <property type="molecule type" value="Genomic_DNA"/>
</dbReference>
<evidence type="ECO:0000256" key="1">
    <source>
        <dbReference type="SAM" id="SignalP"/>
    </source>
</evidence>
<evidence type="ECO:0000313" key="3">
    <source>
        <dbReference type="Proteomes" id="UP000324222"/>
    </source>
</evidence>
<keyword evidence="3" id="KW-1185">Reference proteome</keyword>
<accession>A0A5B7EPR7</accession>
<keyword evidence="1" id="KW-0732">Signal</keyword>
<sequence length="198" mass="21890">MRMAAWHLRLLIRDLLVRGISEQVAPWTTGYIRHASCTTLTLHLTASSGSLGCKEIDSVLEEEEEKKEEEEEEGVCSSSGLARALGDCQIAESTTPEISRHRTASRSCVTALHGVSLWEKSIPDCCGVRDLKDTPGAGGAEQSERTLWEQESVCEYVRLYEFTCPRFWRAGPTRRLGGECFSSSSVCFGCGYRSCPLC</sequence>
<dbReference type="Proteomes" id="UP000324222">
    <property type="component" value="Unassembled WGS sequence"/>
</dbReference>
<organism evidence="2 3">
    <name type="scientific">Portunus trituberculatus</name>
    <name type="common">Swimming crab</name>
    <name type="synonym">Neptunus trituberculatus</name>
    <dbReference type="NCBI Taxonomy" id="210409"/>
    <lineage>
        <taxon>Eukaryota</taxon>
        <taxon>Metazoa</taxon>
        <taxon>Ecdysozoa</taxon>
        <taxon>Arthropoda</taxon>
        <taxon>Crustacea</taxon>
        <taxon>Multicrustacea</taxon>
        <taxon>Malacostraca</taxon>
        <taxon>Eumalacostraca</taxon>
        <taxon>Eucarida</taxon>
        <taxon>Decapoda</taxon>
        <taxon>Pleocyemata</taxon>
        <taxon>Brachyura</taxon>
        <taxon>Eubrachyura</taxon>
        <taxon>Portunoidea</taxon>
        <taxon>Portunidae</taxon>
        <taxon>Portuninae</taxon>
        <taxon>Portunus</taxon>
    </lineage>
</organism>
<name>A0A5B7EPR7_PORTR</name>
<dbReference type="AlphaFoldDB" id="A0A5B7EPR7"/>
<gene>
    <name evidence="2" type="ORF">E2C01_028708</name>
</gene>
<feature type="signal peptide" evidence="1">
    <location>
        <begin position="1"/>
        <end position="19"/>
    </location>
</feature>
<feature type="chain" id="PRO_5022919409" evidence="1">
    <location>
        <begin position="20"/>
        <end position="198"/>
    </location>
</feature>
<reference evidence="2 3" key="1">
    <citation type="submission" date="2019-05" db="EMBL/GenBank/DDBJ databases">
        <title>Another draft genome of Portunus trituberculatus and its Hox gene families provides insights of decapod evolution.</title>
        <authorList>
            <person name="Jeong J.-H."/>
            <person name="Song I."/>
            <person name="Kim S."/>
            <person name="Choi T."/>
            <person name="Kim D."/>
            <person name="Ryu S."/>
            <person name="Kim W."/>
        </authorList>
    </citation>
    <scope>NUCLEOTIDE SEQUENCE [LARGE SCALE GENOMIC DNA]</scope>
    <source>
        <tissue evidence="2">Muscle</tissue>
    </source>
</reference>
<proteinExistence type="predicted"/>